<dbReference type="GO" id="GO:0006099">
    <property type="term" value="P:tricarboxylic acid cycle"/>
    <property type="evidence" value="ECO:0007669"/>
    <property type="project" value="UniProtKB-KW"/>
</dbReference>
<evidence type="ECO:0000313" key="17">
    <source>
        <dbReference type="EMBL" id="AWR93826.1"/>
    </source>
</evidence>
<dbReference type="PANTHER" id="PTHR11921">
    <property type="entry name" value="SUCCINATE DEHYDROGENASE IRON-SULFUR PROTEIN"/>
    <property type="match status" value="1"/>
</dbReference>
<dbReference type="GO" id="GO:0051537">
    <property type="term" value="F:2 iron, 2 sulfur cluster binding"/>
    <property type="evidence" value="ECO:0007669"/>
    <property type="project" value="UniProtKB-KW"/>
</dbReference>
<dbReference type="NCBIfam" id="TIGR00384">
    <property type="entry name" value="dhsB"/>
    <property type="match status" value="1"/>
</dbReference>
<dbReference type="GO" id="GO:0046872">
    <property type="term" value="F:metal ion binding"/>
    <property type="evidence" value="ECO:0007669"/>
    <property type="project" value="UniProtKB-KW"/>
</dbReference>
<comment type="pathway">
    <text evidence="3">Carbohydrate metabolism; tricarboxylic acid cycle.</text>
</comment>
<comment type="cofactor">
    <cofactor evidence="14">
        <name>[2Fe-2S] cluster</name>
        <dbReference type="ChEBI" id="CHEBI:190135"/>
    </cofactor>
</comment>
<evidence type="ECO:0000256" key="14">
    <source>
        <dbReference type="ARBA" id="ARBA00034078"/>
    </source>
</evidence>
<keyword evidence="10" id="KW-0560">Oxidoreductase</keyword>
<dbReference type="Gene3D" id="3.10.20.30">
    <property type="match status" value="1"/>
</dbReference>
<keyword evidence="12" id="KW-0411">Iron-sulfur</keyword>
<keyword evidence="9" id="KW-0479">Metal-binding</keyword>
<evidence type="ECO:0000256" key="7">
    <source>
        <dbReference type="ARBA" id="ARBA00022532"/>
    </source>
</evidence>
<dbReference type="KEGG" id="abri:DFR85_03550"/>
<dbReference type="PROSITE" id="PS51379">
    <property type="entry name" value="4FE4S_FER_2"/>
    <property type="match status" value="1"/>
</dbReference>
<evidence type="ECO:0000256" key="10">
    <source>
        <dbReference type="ARBA" id="ARBA00023002"/>
    </source>
</evidence>
<accession>A0A2U9ICS7</accession>
<dbReference type="InterPro" id="IPR036010">
    <property type="entry name" value="2Fe-2S_ferredoxin-like_sf"/>
</dbReference>
<evidence type="ECO:0000313" key="18">
    <source>
        <dbReference type="Proteomes" id="UP000248044"/>
    </source>
</evidence>
<organism evidence="17 18">
    <name type="scientific">Acidianus brierleyi</name>
    <dbReference type="NCBI Taxonomy" id="41673"/>
    <lineage>
        <taxon>Archaea</taxon>
        <taxon>Thermoproteota</taxon>
        <taxon>Thermoprotei</taxon>
        <taxon>Sulfolobales</taxon>
        <taxon>Sulfolobaceae</taxon>
        <taxon>Acidianus</taxon>
    </lineage>
</organism>
<dbReference type="GO" id="GO:0051538">
    <property type="term" value="F:3 iron, 4 sulfur cluster binding"/>
    <property type="evidence" value="ECO:0007669"/>
    <property type="project" value="UniProtKB-KW"/>
</dbReference>
<evidence type="ECO:0000256" key="9">
    <source>
        <dbReference type="ARBA" id="ARBA00022723"/>
    </source>
</evidence>
<dbReference type="SUPFAM" id="SSF54292">
    <property type="entry name" value="2Fe-2S ferredoxin-like"/>
    <property type="match status" value="1"/>
</dbReference>
<dbReference type="FunFam" id="1.10.1060.10:FF:000003">
    <property type="entry name" value="Succinate dehydrogenase iron-sulfur subunit"/>
    <property type="match status" value="1"/>
</dbReference>
<protein>
    <recommendedName>
        <fullName evidence="5">succinate dehydrogenase</fullName>
        <ecNumber evidence="5">1.3.5.1</ecNumber>
    </recommendedName>
</protein>
<evidence type="ECO:0000256" key="6">
    <source>
        <dbReference type="ARBA" id="ARBA00022485"/>
    </source>
</evidence>
<dbReference type="InterPro" id="IPR017900">
    <property type="entry name" value="4Fe4S_Fe_S_CS"/>
</dbReference>
<dbReference type="InterPro" id="IPR050573">
    <property type="entry name" value="SDH/FRD_Iron-Sulfur"/>
</dbReference>
<dbReference type="OrthoDB" id="144910at2157"/>
<comment type="cofactor">
    <cofactor evidence="1">
        <name>[3Fe-4S] cluster</name>
        <dbReference type="ChEBI" id="CHEBI:21137"/>
    </cofactor>
</comment>
<dbReference type="PROSITE" id="PS00198">
    <property type="entry name" value="4FE4S_FER_1"/>
    <property type="match status" value="1"/>
</dbReference>
<dbReference type="Pfam" id="PF13085">
    <property type="entry name" value="Fer2_3"/>
    <property type="match status" value="1"/>
</dbReference>
<dbReference type="GO" id="GO:0022904">
    <property type="term" value="P:respiratory electron transport chain"/>
    <property type="evidence" value="ECO:0007669"/>
    <property type="project" value="TreeGrafter"/>
</dbReference>
<evidence type="ECO:0000256" key="3">
    <source>
        <dbReference type="ARBA" id="ARBA00005163"/>
    </source>
</evidence>
<dbReference type="PROSITE" id="PS51085">
    <property type="entry name" value="2FE2S_FER_2"/>
    <property type="match status" value="1"/>
</dbReference>
<proteinExistence type="inferred from homology"/>
<evidence type="ECO:0000256" key="13">
    <source>
        <dbReference type="ARBA" id="ARBA00023291"/>
    </source>
</evidence>
<evidence type="ECO:0000256" key="12">
    <source>
        <dbReference type="ARBA" id="ARBA00023014"/>
    </source>
</evidence>
<dbReference type="GO" id="GO:0051539">
    <property type="term" value="F:4 iron, 4 sulfur cluster binding"/>
    <property type="evidence" value="ECO:0007669"/>
    <property type="project" value="UniProtKB-KW"/>
</dbReference>
<dbReference type="GO" id="GO:0009055">
    <property type="term" value="F:electron transfer activity"/>
    <property type="evidence" value="ECO:0007669"/>
    <property type="project" value="InterPro"/>
</dbReference>
<evidence type="ECO:0000256" key="1">
    <source>
        <dbReference type="ARBA" id="ARBA00001927"/>
    </source>
</evidence>
<evidence type="ECO:0000256" key="11">
    <source>
        <dbReference type="ARBA" id="ARBA00023004"/>
    </source>
</evidence>
<dbReference type="InterPro" id="IPR006058">
    <property type="entry name" value="2Fe2S_fd_BS"/>
</dbReference>
<evidence type="ECO:0000256" key="8">
    <source>
        <dbReference type="ARBA" id="ARBA00022714"/>
    </source>
</evidence>
<keyword evidence="7" id="KW-0816">Tricarboxylic acid cycle</keyword>
<dbReference type="Proteomes" id="UP000248044">
    <property type="component" value="Chromosome"/>
</dbReference>
<dbReference type="InterPro" id="IPR001041">
    <property type="entry name" value="2Fe-2S_ferredoxin-type"/>
</dbReference>
<dbReference type="InterPro" id="IPR004489">
    <property type="entry name" value="Succ_DH/fum_Rdtase_Fe-S"/>
</dbReference>
<comment type="similarity">
    <text evidence="4">Belongs to the succinate dehydrogenase/fumarate reductase iron-sulfur protein family.</text>
</comment>
<comment type="cofactor">
    <cofactor evidence="2">
        <name>[4Fe-4S] cluster</name>
        <dbReference type="ChEBI" id="CHEBI:49883"/>
    </cofactor>
</comment>
<reference evidence="17 18" key="1">
    <citation type="submission" date="2018-05" db="EMBL/GenBank/DDBJ databases">
        <title>Complete Genome Sequences of Extremely Thermoacidophilic, Metal-Mobilizing Type-Strain Members of the Archaeal Family Sulfolobaceae: Acidianus brierleyi DSM-1651T, Acidianus sulfidivorans DSM-18786T, Metallosphaera hakonensis DSM-7519T, and Metallosphaera prunae DSM-10039T.</title>
        <authorList>
            <person name="Counts J.A."/>
            <person name="Kelly R.M."/>
        </authorList>
    </citation>
    <scope>NUCLEOTIDE SEQUENCE [LARGE SCALE GENOMIC DNA]</scope>
    <source>
        <strain evidence="17 18">DSM 1651</strain>
    </source>
</reference>
<dbReference type="SUPFAM" id="SSF46548">
    <property type="entry name" value="alpha-helical ferredoxin"/>
    <property type="match status" value="1"/>
</dbReference>
<keyword evidence="18" id="KW-1185">Reference proteome</keyword>
<dbReference type="RefSeq" id="WP_110269710.1">
    <property type="nucleotide sequence ID" value="NZ_CP029289.2"/>
</dbReference>
<dbReference type="NCBIfam" id="NF004616">
    <property type="entry name" value="PRK05950.1"/>
    <property type="match status" value="1"/>
</dbReference>
<dbReference type="PANTHER" id="PTHR11921:SF29">
    <property type="entry name" value="SUCCINATE DEHYDROGENASE [UBIQUINONE] IRON-SULFUR SUBUNIT, MITOCHONDRIAL"/>
    <property type="match status" value="1"/>
</dbReference>
<evidence type="ECO:0000256" key="4">
    <source>
        <dbReference type="ARBA" id="ARBA00009433"/>
    </source>
</evidence>
<keyword evidence="8" id="KW-0001">2Fe-2S</keyword>
<dbReference type="Pfam" id="PF13183">
    <property type="entry name" value="Fer4_8"/>
    <property type="match status" value="1"/>
</dbReference>
<evidence type="ECO:0000256" key="2">
    <source>
        <dbReference type="ARBA" id="ARBA00001966"/>
    </source>
</evidence>
<feature type="domain" description="2Fe-2S ferredoxin-type" evidence="15">
    <location>
        <begin position="5"/>
        <end position="94"/>
    </location>
</feature>
<name>A0A2U9ICS7_9CREN</name>
<keyword evidence="11" id="KW-0408">Iron</keyword>
<gene>
    <name evidence="17" type="ORF">DFR85_03550</name>
</gene>
<evidence type="ECO:0000259" key="16">
    <source>
        <dbReference type="PROSITE" id="PS51379"/>
    </source>
</evidence>
<dbReference type="EC" id="1.3.5.1" evidence="5"/>
<dbReference type="GO" id="GO:0008177">
    <property type="term" value="F:succinate dehydrogenase (quinone) activity"/>
    <property type="evidence" value="ECO:0007669"/>
    <property type="project" value="UniProtKB-EC"/>
</dbReference>
<sequence>MSEKVKVRFKVRRFLNGKSWLQEYEAEVDRFTTVVQVLRQIKETQDPTLSFRASCHMGVCGSCGMKINGKPKLACKTIVLKEAKNGEIKLEPLDMKVVKDLIVDMDEFYVKMEKIDPRLRPEENVLSGDKEHRLKPEDQRELWSFEQCIWCGLCYSACPVTKYDKNFLGPAALAKAYRFISDPRDTETEKRIECVNSLDGIWACRVVGSCSVVCPRGVDPSLAIQKTKMLVLRNERVV</sequence>
<evidence type="ECO:0000256" key="5">
    <source>
        <dbReference type="ARBA" id="ARBA00012792"/>
    </source>
</evidence>
<keyword evidence="6" id="KW-0004">4Fe-4S</keyword>
<dbReference type="InterPro" id="IPR009051">
    <property type="entry name" value="Helical_ferredxn"/>
</dbReference>
<dbReference type="Gene3D" id="1.10.1060.10">
    <property type="entry name" value="Alpha-helical ferredoxin"/>
    <property type="match status" value="1"/>
</dbReference>
<dbReference type="PROSITE" id="PS00197">
    <property type="entry name" value="2FE2S_FER_1"/>
    <property type="match status" value="1"/>
</dbReference>
<dbReference type="AlphaFoldDB" id="A0A2U9ICS7"/>
<dbReference type="InterPro" id="IPR012675">
    <property type="entry name" value="Beta-grasp_dom_sf"/>
</dbReference>
<feature type="domain" description="4Fe-4S ferredoxin-type" evidence="16">
    <location>
        <begin position="139"/>
        <end position="168"/>
    </location>
</feature>
<dbReference type="InterPro" id="IPR017896">
    <property type="entry name" value="4Fe4S_Fe-S-bd"/>
</dbReference>
<keyword evidence="13" id="KW-0003">3Fe-4S</keyword>
<dbReference type="GeneID" id="36831200"/>
<dbReference type="InterPro" id="IPR025192">
    <property type="entry name" value="Succ_DH/fum_Rdtase_N"/>
</dbReference>
<evidence type="ECO:0000259" key="15">
    <source>
        <dbReference type="PROSITE" id="PS51085"/>
    </source>
</evidence>
<dbReference type="EMBL" id="CP029289">
    <property type="protein sequence ID" value="AWR93826.1"/>
    <property type="molecule type" value="Genomic_DNA"/>
</dbReference>